<sequence>TERLQSYQDALSSWIIRNICIVAGEIRRWLSVRVEYQLTLPLDRIASQQLSLWILILIERAKEVRLAGEKPGKEPAAATWQTSQEEENHQLNCTLRAHMKL</sequence>
<name>A0A061RAA0_9CHLO</name>
<evidence type="ECO:0000313" key="2">
    <source>
        <dbReference type="EMBL" id="JAC67654.1"/>
    </source>
</evidence>
<proteinExistence type="predicted"/>
<feature type="non-terminal residue" evidence="2">
    <location>
        <position position="1"/>
    </location>
</feature>
<accession>A0A061RAA0</accession>
<organism evidence="2">
    <name type="scientific">Tetraselmis sp. GSL018</name>
    <dbReference type="NCBI Taxonomy" id="582737"/>
    <lineage>
        <taxon>Eukaryota</taxon>
        <taxon>Viridiplantae</taxon>
        <taxon>Chlorophyta</taxon>
        <taxon>core chlorophytes</taxon>
        <taxon>Chlorodendrophyceae</taxon>
        <taxon>Chlorodendrales</taxon>
        <taxon>Chlorodendraceae</taxon>
        <taxon>Tetraselmis</taxon>
    </lineage>
</organism>
<reference evidence="2" key="1">
    <citation type="submission" date="2014-05" db="EMBL/GenBank/DDBJ databases">
        <title>The transcriptome of the halophilic microalga Tetraselmis sp. GSL018 isolated from the Great Salt Lake, Utah.</title>
        <authorList>
            <person name="Jinkerson R.E."/>
            <person name="D'Adamo S."/>
            <person name="Posewitz M.C."/>
        </authorList>
    </citation>
    <scope>NUCLEOTIDE SEQUENCE</scope>
    <source>
        <strain evidence="2">GSL018</strain>
    </source>
</reference>
<dbReference type="AlphaFoldDB" id="A0A061RAA0"/>
<dbReference type="EMBL" id="GBEZ01018825">
    <property type="protein sequence ID" value="JAC67654.1"/>
    <property type="molecule type" value="Transcribed_RNA"/>
</dbReference>
<protein>
    <submittedName>
        <fullName evidence="2">Uncharacterized protein</fullName>
    </submittedName>
</protein>
<gene>
    <name evidence="2" type="ORF">TSPGSL018_10596</name>
</gene>
<feature type="region of interest" description="Disordered" evidence="1">
    <location>
        <begin position="69"/>
        <end position="88"/>
    </location>
</feature>
<evidence type="ECO:0000256" key="1">
    <source>
        <dbReference type="SAM" id="MobiDB-lite"/>
    </source>
</evidence>